<dbReference type="InterPro" id="IPR053102">
    <property type="entry name" value="VPS_Associated"/>
</dbReference>
<dbReference type="PANTHER" id="PTHR48220:SF1">
    <property type="entry name" value="VACUOLAR PROTEIN SORTING-ASSOCIATED PROTEIN 62-RELATED"/>
    <property type="match status" value="1"/>
</dbReference>
<reference evidence="1 2" key="1">
    <citation type="journal article" date="2018" name="Nat. Ecol. Evol.">
        <title>Pezizomycetes genomes reveal the molecular basis of ectomycorrhizal truffle lifestyle.</title>
        <authorList>
            <person name="Murat C."/>
            <person name="Payen T."/>
            <person name="Noel B."/>
            <person name="Kuo A."/>
            <person name="Morin E."/>
            <person name="Chen J."/>
            <person name="Kohler A."/>
            <person name="Krizsan K."/>
            <person name="Balestrini R."/>
            <person name="Da Silva C."/>
            <person name="Montanini B."/>
            <person name="Hainaut M."/>
            <person name="Levati E."/>
            <person name="Barry K.W."/>
            <person name="Belfiori B."/>
            <person name="Cichocki N."/>
            <person name="Clum A."/>
            <person name="Dockter R.B."/>
            <person name="Fauchery L."/>
            <person name="Guy J."/>
            <person name="Iotti M."/>
            <person name="Le Tacon F."/>
            <person name="Lindquist E.A."/>
            <person name="Lipzen A."/>
            <person name="Malagnac F."/>
            <person name="Mello A."/>
            <person name="Molinier V."/>
            <person name="Miyauchi S."/>
            <person name="Poulain J."/>
            <person name="Riccioni C."/>
            <person name="Rubini A."/>
            <person name="Sitrit Y."/>
            <person name="Splivallo R."/>
            <person name="Traeger S."/>
            <person name="Wang M."/>
            <person name="Zifcakova L."/>
            <person name="Wipf D."/>
            <person name="Zambonelli A."/>
            <person name="Paolocci F."/>
            <person name="Nowrousian M."/>
            <person name="Ottonello S."/>
            <person name="Baldrian P."/>
            <person name="Spatafora J.W."/>
            <person name="Henrissat B."/>
            <person name="Nagy L.G."/>
            <person name="Aury J.M."/>
            <person name="Wincker P."/>
            <person name="Grigoriev I.V."/>
            <person name="Bonfante P."/>
            <person name="Martin F.M."/>
        </authorList>
    </citation>
    <scope>NUCLEOTIDE SEQUENCE [LARGE SCALE GENOMIC DNA]</scope>
    <source>
        <strain evidence="1 2">ATCC MYA-4762</strain>
    </source>
</reference>
<evidence type="ECO:0000313" key="1">
    <source>
        <dbReference type="EMBL" id="RPB29622.1"/>
    </source>
</evidence>
<dbReference type="InterPro" id="IPR009291">
    <property type="entry name" value="Vps62"/>
</dbReference>
<dbReference type="GO" id="GO:0000329">
    <property type="term" value="C:fungal-type vacuole membrane"/>
    <property type="evidence" value="ECO:0007669"/>
    <property type="project" value="TreeGrafter"/>
</dbReference>
<dbReference type="GO" id="GO:0006623">
    <property type="term" value="P:protein targeting to vacuole"/>
    <property type="evidence" value="ECO:0007669"/>
    <property type="project" value="TreeGrafter"/>
</dbReference>
<dbReference type="FunCoup" id="A0A3N4MB64">
    <property type="interactions" value="9"/>
</dbReference>
<accession>A0A3N4MB64</accession>
<dbReference type="STRING" id="1051890.A0A3N4MB64"/>
<name>A0A3N4MB64_9PEZI</name>
<dbReference type="Proteomes" id="UP000267821">
    <property type="component" value="Unassembled WGS sequence"/>
</dbReference>
<evidence type="ECO:0008006" key="3">
    <source>
        <dbReference type="Google" id="ProtNLM"/>
    </source>
</evidence>
<proteinExistence type="predicted"/>
<dbReference type="OrthoDB" id="188042at2759"/>
<gene>
    <name evidence="1" type="ORF">L211DRAFT_775914</name>
</gene>
<keyword evidence="2" id="KW-1185">Reference proteome</keyword>
<dbReference type="PANTHER" id="PTHR48220">
    <property type="match status" value="1"/>
</dbReference>
<evidence type="ECO:0000313" key="2">
    <source>
        <dbReference type="Proteomes" id="UP000267821"/>
    </source>
</evidence>
<dbReference type="EMBL" id="ML121527">
    <property type="protein sequence ID" value="RPB29622.1"/>
    <property type="molecule type" value="Genomic_DNA"/>
</dbReference>
<sequence length="337" mass="38306">MVRRGLLSHASPSKQQLTGFLAPYVYLHSQEVYLPINTSQHLKYTIPHLNYAKINYPPPSLTLDDLSDISDELGRRQVFLTSPDDALSEPQWITGKGFTEPKNGHSKAKSTIIVPRFTRRLTDVFYFYFYGFNLGPKVGGLRFGNHVGDWENTMIRFVDGVPKAVFFSQHATGIAVDYAAVEKIGKRPVTYSANGTHANYPKAGTHSFLLPFHFLSDYTNRGMLWDPVLNTDIYTLNFTSSPLPPSNPWYAPALQNPTAPIGWFHFDGFWGDRQLPVSDPRQYGAGGLWHWVNGPRGPRWKDLGRRNMCLDKFETYGRMPAEGACNIRMNLSEWERE</sequence>
<organism evidence="1 2">
    <name type="scientific">Terfezia boudieri ATCC MYA-4762</name>
    <dbReference type="NCBI Taxonomy" id="1051890"/>
    <lineage>
        <taxon>Eukaryota</taxon>
        <taxon>Fungi</taxon>
        <taxon>Dikarya</taxon>
        <taxon>Ascomycota</taxon>
        <taxon>Pezizomycotina</taxon>
        <taxon>Pezizomycetes</taxon>
        <taxon>Pezizales</taxon>
        <taxon>Pezizaceae</taxon>
        <taxon>Terfezia</taxon>
    </lineage>
</organism>
<dbReference type="Pfam" id="PF06101">
    <property type="entry name" value="Vps62"/>
    <property type="match status" value="1"/>
</dbReference>
<dbReference type="InParanoid" id="A0A3N4MB64"/>
<protein>
    <recommendedName>
        <fullName evidence="3">Vacuolar protein sorting-associated protein 62</fullName>
    </recommendedName>
</protein>
<dbReference type="AlphaFoldDB" id="A0A3N4MB64"/>